<dbReference type="AlphaFoldDB" id="A0A395HJM7"/>
<accession>A0A395HJM7</accession>
<proteinExistence type="predicted"/>
<dbReference type="OrthoDB" id="5401170at2759"/>
<sequence length="191" mass="22073">MAHIPIPGVWVGATVRLERSEWTIMETINHCEFPCSRAEAARLETRPFTCARFRVRRTDNDTKAFMRVYRQIPIAGTENDSPAQRARQAISDDHVEPAALEKSTNRRLKCTPALLDRKLDRQDQSGYVPGEYHTTIVWSTLPGIRLGDVFGPDTFWSMPREERDLIRAEFRTNIMFVSDVLNHDLPYHFVD</sequence>
<reference evidence="1 2" key="1">
    <citation type="submission" date="2018-02" db="EMBL/GenBank/DDBJ databases">
        <title>The genomes of Aspergillus section Nigri reveals drivers in fungal speciation.</title>
        <authorList>
            <consortium name="DOE Joint Genome Institute"/>
            <person name="Vesth T.C."/>
            <person name="Nybo J."/>
            <person name="Theobald S."/>
            <person name="Brandl J."/>
            <person name="Frisvad J.C."/>
            <person name="Nielsen K.F."/>
            <person name="Lyhne E.K."/>
            <person name="Kogle M.E."/>
            <person name="Kuo A."/>
            <person name="Riley R."/>
            <person name="Clum A."/>
            <person name="Nolan M."/>
            <person name="Lipzen A."/>
            <person name="Salamov A."/>
            <person name="Henrissat B."/>
            <person name="Wiebenga A."/>
            <person name="De vries R.P."/>
            <person name="Grigoriev I.V."/>
            <person name="Mortensen U.H."/>
            <person name="Andersen M.R."/>
            <person name="Baker S.E."/>
        </authorList>
    </citation>
    <scope>NUCLEOTIDE SEQUENCE [LARGE SCALE GENOMIC DNA]</scope>
    <source>
        <strain evidence="1 2">CBS 101889</strain>
    </source>
</reference>
<dbReference type="GeneID" id="37203717"/>
<dbReference type="STRING" id="1450537.A0A395HJM7"/>
<organism evidence="1 2">
    <name type="scientific">Aspergillus homomorphus (strain CBS 101889)</name>
    <dbReference type="NCBI Taxonomy" id="1450537"/>
    <lineage>
        <taxon>Eukaryota</taxon>
        <taxon>Fungi</taxon>
        <taxon>Dikarya</taxon>
        <taxon>Ascomycota</taxon>
        <taxon>Pezizomycotina</taxon>
        <taxon>Eurotiomycetes</taxon>
        <taxon>Eurotiomycetidae</taxon>
        <taxon>Eurotiales</taxon>
        <taxon>Aspergillaceae</taxon>
        <taxon>Aspergillus</taxon>
        <taxon>Aspergillus subgen. Circumdati</taxon>
    </lineage>
</organism>
<dbReference type="VEuPathDB" id="FungiDB:BO97DRAFT_462592"/>
<evidence type="ECO:0000313" key="1">
    <source>
        <dbReference type="EMBL" id="RAL07826.1"/>
    </source>
</evidence>
<dbReference type="Proteomes" id="UP000248961">
    <property type="component" value="Unassembled WGS sequence"/>
</dbReference>
<keyword evidence="2" id="KW-1185">Reference proteome</keyword>
<dbReference type="RefSeq" id="XP_025546980.1">
    <property type="nucleotide sequence ID" value="XM_025699428.1"/>
</dbReference>
<name>A0A395HJM7_ASPHC</name>
<dbReference type="EMBL" id="KZ824324">
    <property type="protein sequence ID" value="RAL07826.1"/>
    <property type="molecule type" value="Genomic_DNA"/>
</dbReference>
<protein>
    <submittedName>
        <fullName evidence="1">Uncharacterized protein</fullName>
    </submittedName>
</protein>
<evidence type="ECO:0000313" key="2">
    <source>
        <dbReference type="Proteomes" id="UP000248961"/>
    </source>
</evidence>
<gene>
    <name evidence="1" type="ORF">BO97DRAFT_462592</name>
</gene>